<comment type="caution">
    <text evidence="2">The sequence shown here is derived from an EMBL/GenBank/DDBJ whole genome shotgun (WGS) entry which is preliminary data.</text>
</comment>
<dbReference type="PANTHER" id="PTHR21503">
    <property type="entry name" value="F-BOX-CONTAINING HYPOTHETICAL PROTEIN C.ELEGANS"/>
    <property type="match status" value="1"/>
</dbReference>
<evidence type="ECO:0000313" key="2">
    <source>
        <dbReference type="EMBL" id="KAF1753857.1"/>
    </source>
</evidence>
<accession>A0A6A5GF46</accession>
<dbReference type="GeneID" id="9820425"/>
<dbReference type="Proteomes" id="UP000483820">
    <property type="component" value="Chromosome V"/>
</dbReference>
<dbReference type="RefSeq" id="XP_053582480.1">
    <property type="nucleotide sequence ID" value="XM_053733567.1"/>
</dbReference>
<dbReference type="PANTHER" id="PTHR21503:SF31">
    <property type="entry name" value="F-BOX DOMAIN-CONTAINING PROTEIN"/>
    <property type="match status" value="1"/>
</dbReference>
<sequence length="283" mass="33213">MTEPIEGIHFPNWKPAVDTAHTYSWPTKEAAVTSRHSIDLYTSENLTFATRKLADYISEIFHEEENFFGLEWNLYNGQENKMIMDVFCKHPVRDFLLTGDTSNDSSKNDVLTSILKKQNDKKNMTLWINPSSDFSFDFGQFKNSLDTLDIAYSHWITIQNISNVKCEKLYIHKSNFLQADFKLLIDKWRNGWTPNWKTMTIELNEDIDVDTCAEGEFIDMEPEYYNNKRVVCGNVPIRFKGYFDISCETTFMHGYHILRSDEMIATIGISEDKYRVGWFHIRK</sequence>
<dbReference type="Pfam" id="PF07735">
    <property type="entry name" value="FBA_2"/>
    <property type="match status" value="1"/>
</dbReference>
<dbReference type="InterPro" id="IPR012885">
    <property type="entry name" value="F-box_Sdz-33"/>
</dbReference>
<dbReference type="CTD" id="9820425"/>
<evidence type="ECO:0000313" key="3">
    <source>
        <dbReference type="Proteomes" id="UP000483820"/>
    </source>
</evidence>
<proteinExistence type="predicted"/>
<dbReference type="KEGG" id="crq:GCK72_020414"/>
<name>A0A6A5GF46_CAERE</name>
<feature type="domain" description="Sdz-33 F-box" evidence="1">
    <location>
        <begin position="142"/>
        <end position="201"/>
    </location>
</feature>
<gene>
    <name evidence="2" type="ORF">GCK72_020414</name>
</gene>
<protein>
    <recommendedName>
        <fullName evidence="1">Sdz-33 F-box domain-containing protein</fullName>
    </recommendedName>
</protein>
<evidence type="ECO:0000259" key="1">
    <source>
        <dbReference type="Pfam" id="PF07735"/>
    </source>
</evidence>
<organism evidence="2 3">
    <name type="scientific">Caenorhabditis remanei</name>
    <name type="common">Caenorhabditis vulgaris</name>
    <dbReference type="NCBI Taxonomy" id="31234"/>
    <lineage>
        <taxon>Eukaryota</taxon>
        <taxon>Metazoa</taxon>
        <taxon>Ecdysozoa</taxon>
        <taxon>Nematoda</taxon>
        <taxon>Chromadorea</taxon>
        <taxon>Rhabditida</taxon>
        <taxon>Rhabditina</taxon>
        <taxon>Rhabditomorpha</taxon>
        <taxon>Rhabditoidea</taxon>
        <taxon>Rhabditidae</taxon>
        <taxon>Peloderinae</taxon>
        <taxon>Caenorhabditis</taxon>
    </lineage>
</organism>
<reference evidence="2 3" key="1">
    <citation type="submission" date="2019-12" db="EMBL/GenBank/DDBJ databases">
        <title>Chromosome-level assembly of the Caenorhabditis remanei genome.</title>
        <authorList>
            <person name="Teterina A.A."/>
            <person name="Willis J.H."/>
            <person name="Phillips P.C."/>
        </authorList>
    </citation>
    <scope>NUCLEOTIDE SEQUENCE [LARGE SCALE GENOMIC DNA]</scope>
    <source>
        <strain evidence="2 3">PX506</strain>
        <tissue evidence="2">Whole organism</tissue>
    </source>
</reference>
<dbReference type="EMBL" id="WUAV01000005">
    <property type="protein sequence ID" value="KAF1753857.1"/>
    <property type="molecule type" value="Genomic_DNA"/>
</dbReference>
<dbReference type="AlphaFoldDB" id="A0A6A5GF46"/>